<name>A0A7D4PSU3_9SPHI</name>
<dbReference type="KEGG" id="mmab:HQ865_06225"/>
<reference evidence="1 2" key="1">
    <citation type="submission" date="2020-05" db="EMBL/GenBank/DDBJ databases">
        <title>Mucilaginibacter mali sp. nov.</title>
        <authorList>
            <person name="Kim H.S."/>
            <person name="Lee K.C."/>
            <person name="Suh M.K."/>
            <person name="Kim J.-S."/>
            <person name="Han K.-I."/>
            <person name="Eom M.K."/>
            <person name="Shin Y.K."/>
            <person name="Lee J.-S."/>
        </authorList>
    </citation>
    <scope>NUCLEOTIDE SEQUENCE [LARGE SCALE GENOMIC DNA]</scope>
    <source>
        <strain evidence="1 2">G2-14</strain>
    </source>
</reference>
<dbReference type="Proteomes" id="UP000505355">
    <property type="component" value="Chromosome"/>
</dbReference>
<accession>A0A7D4PSU3</accession>
<evidence type="ECO:0000313" key="2">
    <source>
        <dbReference type="Proteomes" id="UP000505355"/>
    </source>
</evidence>
<sequence length="175" mass="20479">MAIDAYGLQDIKKELQHLSSPRLAELVLCLARYKKENKELLAYLLFLAGDEEAFIQQAKYEIGMMFYSMPSQPFNAVKVLRKILRYITKLSRFSGSKGVEITLLISFCTNYLEYTYTKVNYKPLRTILIRQVEKVGKLISKLHEDLQFDYMTDYTQLLDAADAKLSWFNKMEFEI</sequence>
<keyword evidence="2" id="KW-1185">Reference proteome</keyword>
<evidence type="ECO:0000313" key="1">
    <source>
        <dbReference type="EMBL" id="QKJ29368.1"/>
    </source>
</evidence>
<dbReference type="AlphaFoldDB" id="A0A7D4PSU3"/>
<gene>
    <name evidence="1" type="ORF">HQ865_06225</name>
</gene>
<protein>
    <submittedName>
        <fullName evidence="1">Uncharacterized protein</fullName>
    </submittedName>
</protein>
<dbReference type="RefSeq" id="WP_173414062.1">
    <property type="nucleotide sequence ID" value="NZ_CP054139.1"/>
</dbReference>
<organism evidence="1 2">
    <name type="scientific">Mucilaginibacter mali</name>
    <dbReference type="NCBI Taxonomy" id="2740462"/>
    <lineage>
        <taxon>Bacteria</taxon>
        <taxon>Pseudomonadati</taxon>
        <taxon>Bacteroidota</taxon>
        <taxon>Sphingobacteriia</taxon>
        <taxon>Sphingobacteriales</taxon>
        <taxon>Sphingobacteriaceae</taxon>
        <taxon>Mucilaginibacter</taxon>
    </lineage>
</organism>
<dbReference type="EMBL" id="CP054139">
    <property type="protein sequence ID" value="QKJ29368.1"/>
    <property type="molecule type" value="Genomic_DNA"/>
</dbReference>
<proteinExistence type="predicted"/>